<name>A0A1Q9LL41_9PSEU</name>
<evidence type="ECO:0000313" key="1">
    <source>
        <dbReference type="EMBL" id="OLR92752.1"/>
    </source>
</evidence>
<dbReference type="EMBL" id="MKQR01000016">
    <property type="protein sequence ID" value="OLR92752.1"/>
    <property type="molecule type" value="Genomic_DNA"/>
</dbReference>
<reference evidence="1 2" key="1">
    <citation type="submission" date="2016-10" db="EMBL/GenBank/DDBJ databases">
        <title>The Draft Genome Sequence of Actinokineospora bangkokensis 44EHWT reveals the biosynthetic pathway of antifungal compounds Thailandins with unusual extender unit butylmalonyl-CoA.</title>
        <authorList>
            <person name="Greule A."/>
            <person name="Intra B."/>
            <person name="Flemming S."/>
            <person name="Rommel M.G."/>
            <person name="Panbangred W."/>
            <person name="Bechthold A."/>
        </authorList>
    </citation>
    <scope>NUCLEOTIDE SEQUENCE [LARGE SCALE GENOMIC DNA]</scope>
    <source>
        <strain evidence="1 2">44EHW</strain>
    </source>
</reference>
<sequence>MEESVAMFEHRRRRSEPDRERFFPVADSEEGLEGLLEEFCLDGIPEPLYRFVRTCQPHLGEHPDPRVQHLRDALRHLVGWSGALRDGANVTAWLGVEAPVVEVAEPALVTDVVSESSGELDDERVVVRFNVVGLQPDTDLGGQPGCYVELSLAGDGESLHPKDTFHRRLVLVLDAVTRVLRVFESVAAQVPGSRALQGRVGAQSGWFAAAESERLWSEEDLAGLDASDIGVGVLRGSGHTVLLVRTEHGVFERRIRTAAALNPRADHGPEAERAAQSAAATWGLPDFVVSPAVERKGTGVREISDGLVVVGGRGLVIQVKSRNGELGDTTKETTWITSKAGAGGRQVDGTARRLADRSSTMINGRGRTIEINGPAVSWLGVVILDHPDPPEDLSIQRLPTRVPTTVLLRRDWEFLFDQLKSSHAVLDYIARVAGDAHIPLGREPVRYYELAAADAEAVTPPLDPARLGPGTPASLPLLPMAPAGADDPDAHDMIRIICEEIALTDHDNPADIARILATIDQLPIGYRTDLGRLLLTTLSGFRASTRPGSVGWRSRVYRAEPPQPQLGFIACTTLDESTQNAFRSWVLLRHHEHGTARGDLNTLTTVAILLTPRTDGVREWDTSTMAITGDPGLTDDDVTTYRRFWSS</sequence>
<evidence type="ECO:0000313" key="2">
    <source>
        <dbReference type="Proteomes" id="UP000186040"/>
    </source>
</evidence>
<accession>A0A1Q9LL41</accession>
<keyword evidence="2" id="KW-1185">Reference proteome</keyword>
<evidence type="ECO:0008006" key="3">
    <source>
        <dbReference type="Google" id="ProtNLM"/>
    </source>
</evidence>
<dbReference type="Proteomes" id="UP000186040">
    <property type="component" value="Unassembled WGS sequence"/>
</dbReference>
<comment type="caution">
    <text evidence="1">The sequence shown here is derived from an EMBL/GenBank/DDBJ whole genome shotgun (WGS) entry which is preliminary data.</text>
</comment>
<proteinExistence type="predicted"/>
<dbReference type="STRING" id="1193682.BJP25_21315"/>
<organism evidence="1 2">
    <name type="scientific">Actinokineospora bangkokensis</name>
    <dbReference type="NCBI Taxonomy" id="1193682"/>
    <lineage>
        <taxon>Bacteria</taxon>
        <taxon>Bacillati</taxon>
        <taxon>Actinomycetota</taxon>
        <taxon>Actinomycetes</taxon>
        <taxon>Pseudonocardiales</taxon>
        <taxon>Pseudonocardiaceae</taxon>
        <taxon>Actinokineospora</taxon>
    </lineage>
</organism>
<dbReference type="AlphaFoldDB" id="A0A1Q9LL41"/>
<protein>
    <recommendedName>
        <fullName evidence="3">NERD domain-containing protein</fullName>
    </recommendedName>
</protein>
<gene>
    <name evidence="1" type="ORF">BJP25_21315</name>
</gene>